<proteinExistence type="predicted"/>
<dbReference type="CDD" id="cd05154">
    <property type="entry name" value="ACAD10_11_N-like"/>
    <property type="match status" value="1"/>
</dbReference>
<evidence type="ECO:0000313" key="2">
    <source>
        <dbReference type="EMBL" id="RYU97672.1"/>
    </source>
</evidence>
<evidence type="ECO:0000259" key="1">
    <source>
        <dbReference type="Pfam" id="PF01636"/>
    </source>
</evidence>
<dbReference type="GO" id="GO:0016740">
    <property type="term" value="F:transferase activity"/>
    <property type="evidence" value="ECO:0007669"/>
    <property type="project" value="UniProtKB-KW"/>
</dbReference>
<dbReference type="Gene3D" id="3.90.1200.10">
    <property type="match status" value="1"/>
</dbReference>
<dbReference type="Gene3D" id="3.30.200.20">
    <property type="entry name" value="Phosphorylase Kinase, domain 1"/>
    <property type="match status" value="1"/>
</dbReference>
<dbReference type="InterPro" id="IPR011009">
    <property type="entry name" value="Kinase-like_dom_sf"/>
</dbReference>
<gene>
    <name evidence="2" type="ORF">EWM59_00690</name>
</gene>
<sequence length="364" mass="41129">MIAIKIDSPTTIRQGEEIDRAKLNDFIKSALPDFESVIEISQFPGGYSNLTYLLKTANKAYVLRRPPFGAKDIKGGHDMGREYKILSALQTSGYQKIPKPVIFTEDEAVMGCPFYIMERVEGIILRAKDAPKLIDNVSPEMMRKMSEALCDNLVELHAIAIEVTDGQQPALISIGKPEGYIQRQVEGWHKRYLASQTDEIPALDNLANWLKTHLPAEGKPTLIHNDYKYDNMVLNANDWSDILAVLDWEMTTVGDPLMDLGTTLSYWAEANDGMFEKGFNLSWLPGNLTRQEFAERYAEKSGRDVSNILYFYVFGLFKNSVVIQQIYSRYKKGLTTDERFADLIYGVKALSKKGVNSVDKGKML</sequence>
<evidence type="ECO:0000313" key="3">
    <source>
        <dbReference type="Proteomes" id="UP000293162"/>
    </source>
</evidence>
<dbReference type="Proteomes" id="UP000293162">
    <property type="component" value="Unassembled WGS sequence"/>
</dbReference>
<dbReference type="AlphaFoldDB" id="A0A4Q5M5M4"/>
<dbReference type="InterPro" id="IPR041726">
    <property type="entry name" value="ACAD10_11_N"/>
</dbReference>
<accession>A0A4Q5M5M4</accession>
<dbReference type="InterPro" id="IPR002575">
    <property type="entry name" value="Aminoglycoside_PTrfase"/>
</dbReference>
<dbReference type="EMBL" id="SEWF01000001">
    <property type="protein sequence ID" value="RYU97672.1"/>
    <property type="molecule type" value="Genomic_DNA"/>
</dbReference>
<reference evidence="2 3" key="1">
    <citation type="submission" date="2019-02" db="EMBL/GenBank/DDBJ databases">
        <title>Bacterial novel species Emticicia sp. 17J42-9 isolated from soil.</title>
        <authorList>
            <person name="Jung H.-Y."/>
        </authorList>
    </citation>
    <scope>NUCLEOTIDE SEQUENCE [LARGE SCALE GENOMIC DNA]</scope>
    <source>
        <strain evidence="2 3">17J42-9</strain>
    </source>
</reference>
<protein>
    <submittedName>
        <fullName evidence="2">Phosphotransferase family protein</fullName>
    </submittedName>
</protein>
<dbReference type="RefSeq" id="WP_130019018.1">
    <property type="nucleotide sequence ID" value="NZ_SEWF01000001.1"/>
</dbReference>
<dbReference type="PANTHER" id="PTHR47829">
    <property type="entry name" value="HYDROLASE, PUTATIVE (AFU_ORTHOLOGUE AFUA_1G12880)-RELATED"/>
    <property type="match status" value="1"/>
</dbReference>
<dbReference type="Pfam" id="PF01636">
    <property type="entry name" value="APH"/>
    <property type="match status" value="1"/>
</dbReference>
<dbReference type="SUPFAM" id="SSF56112">
    <property type="entry name" value="Protein kinase-like (PK-like)"/>
    <property type="match status" value="1"/>
</dbReference>
<keyword evidence="3" id="KW-1185">Reference proteome</keyword>
<keyword evidence="2" id="KW-0808">Transferase</keyword>
<feature type="domain" description="Aminoglycoside phosphotransferase" evidence="1">
    <location>
        <begin position="39"/>
        <end position="284"/>
    </location>
</feature>
<organism evidence="2 3">
    <name type="scientific">Emticicia agri</name>
    <dbReference type="NCBI Taxonomy" id="2492393"/>
    <lineage>
        <taxon>Bacteria</taxon>
        <taxon>Pseudomonadati</taxon>
        <taxon>Bacteroidota</taxon>
        <taxon>Cytophagia</taxon>
        <taxon>Cytophagales</taxon>
        <taxon>Leadbetterellaceae</taxon>
        <taxon>Emticicia</taxon>
    </lineage>
</organism>
<dbReference type="InterPro" id="IPR052898">
    <property type="entry name" value="ACAD10-like"/>
</dbReference>
<dbReference type="OrthoDB" id="3806873at2"/>
<dbReference type="PANTHER" id="PTHR47829:SF1">
    <property type="entry name" value="HAD FAMILY PHOSPHATASE"/>
    <property type="match status" value="1"/>
</dbReference>
<name>A0A4Q5M5M4_9BACT</name>
<comment type="caution">
    <text evidence="2">The sequence shown here is derived from an EMBL/GenBank/DDBJ whole genome shotgun (WGS) entry which is preliminary data.</text>
</comment>